<proteinExistence type="predicted"/>
<dbReference type="InterPro" id="IPR036746">
    <property type="entry name" value="TT1725-like_sf"/>
</dbReference>
<evidence type="ECO:0008006" key="2">
    <source>
        <dbReference type="Google" id="ProtNLM"/>
    </source>
</evidence>
<gene>
    <name evidence="1" type="ORF">METZ01_LOCUS414992</name>
</gene>
<accession>A0A382WV77</accession>
<reference evidence="1" key="1">
    <citation type="submission" date="2018-05" db="EMBL/GenBank/DDBJ databases">
        <authorList>
            <person name="Lanie J.A."/>
            <person name="Ng W.-L."/>
            <person name="Kazmierczak K.M."/>
            <person name="Andrzejewski T.M."/>
            <person name="Davidsen T.M."/>
            <person name="Wayne K.J."/>
            <person name="Tettelin H."/>
            <person name="Glass J.I."/>
            <person name="Rusch D."/>
            <person name="Podicherti R."/>
            <person name="Tsui H.-C.T."/>
            <person name="Winkler M.E."/>
        </authorList>
    </citation>
    <scope>NUCLEOTIDE SEQUENCE</scope>
</reference>
<name>A0A382WV77_9ZZZZ</name>
<dbReference type="AlphaFoldDB" id="A0A382WV77"/>
<protein>
    <recommendedName>
        <fullName evidence="2">DUF503 domain-containing protein</fullName>
    </recommendedName>
</protein>
<feature type="non-terminal residue" evidence="1">
    <location>
        <position position="37"/>
    </location>
</feature>
<sequence>MPIVALLSVELHIPDANSLKAKRMVLRRVKDRLKKFN</sequence>
<dbReference type="Gene3D" id="3.30.70.1120">
    <property type="entry name" value="TT1725-like"/>
    <property type="match status" value="1"/>
</dbReference>
<organism evidence="1">
    <name type="scientific">marine metagenome</name>
    <dbReference type="NCBI Taxonomy" id="408172"/>
    <lineage>
        <taxon>unclassified sequences</taxon>
        <taxon>metagenomes</taxon>
        <taxon>ecological metagenomes</taxon>
    </lineage>
</organism>
<dbReference type="EMBL" id="UINC01162398">
    <property type="protein sequence ID" value="SVD62138.1"/>
    <property type="molecule type" value="Genomic_DNA"/>
</dbReference>
<evidence type="ECO:0000313" key="1">
    <source>
        <dbReference type="EMBL" id="SVD62138.1"/>
    </source>
</evidence>
<dbReference type="Pfam" id="PF04456">
    <property type="entry name" value="DUF503"/>
    <property type="match status" value="1"/>
</dbReference>
<dbReference type="InterPro" id="IPR007546">
    <property type="entry name" value="DUF503"/>
</dbReference>
<dbReference type="SUPFAM" id="SSF103007">
    <property type="entry name" value="Hypothetical protein TT1725"/>
    <property type="match status" value="1"/>
</dbReference>